<gene>
    <name evidence="7" type="ORF">JKJ07_24640</name>
</gene>
<dbReference type="Proteomes" id="UP000598996">
    <property type="component" value="Unassembled WGS sequence"/>
</dbReference>
<evidence type="ECO:0000259" key="6">
    <source>
        <dbReference type="Pfam" id="PF18029"/>
    </source>
</evidence>
<dbReference type="PANTHER" id="PTHR35908">
    <property type="entry name" value="HYPOTHETICAL FUSION PROTEIN"/>
    <property type="match status" value="1"/>
</dbReference>
<protein>
    <recommendedName>
        <fullName evidence="4">Putative pterin-4-alpha-carbinolamine dehydratase</fullName>
        <ecNumber evidence="3">4.2.1.96</ecNumber>
    </recommendedName>
</protein>
<dbReference type="Gene3D" id="3.30.1360.20">
    <property type="entry name" value="Transcriptional coactivator/pterin dehydratase"/>
    <property type="match status" value="1"/>
</dbReference>
<proteinExistence type="inferred from homology"/>
<evidence type="ECO:0000256" key="2">
    <source>
        <dbReference type="ARBA" id="ARBA00006472"/>
    </source>
</evidence>
<comment type="catalytic activity">
    <reaction evidence="1">
        <text>(4aS,6R)-4a-hydroxy-L-erythro-5,6,7,8-tetrahydrobiopterin = (6R)-L-erythro-6,7-dihydrobiopterin + H2O</text>
        <dbReference type="Rhea" id="RHEA:11920"/>
        <dbReference type="ChEBI" id="CHEBI:15377"/>
        <dbReference type="ChEBI" id="CHEBI:15642"/>
        <dbReference type="ChEBI" id="CHEBI:43120"/>
        <dbReference type="EC" id="4.2.1.96"/>
    </reaction>
</comment>
<evidence type="ECO:0000256" key="1">
    <source>
        <dbReference type="ARBA" id="ARBA00001554"/>
    </source>
</evidence>
<dbReference type="Pfam" id="PF18029">
    <property type="entry name" value="Glyoxalase_6"/>
    <property type="match status" value="1"/>
</dbReference>
<accession>A0ABS1VS57</accession>
<dbReference type="InterPro" id="IPR036428">
    <property type="entry name" value="PCD_sf"/>
</dbReference>
<dbReference type="RefSeq" id="WP_202994108.1">
    <property type="nucleotide sequence ID" value="NZ_JAENHO010000007.1"/>
</dbReference>
<keyword evidence="8" id="KW-1185">Reference proteome</keyword>
<evidence type="ECO:0000256" key="3">
    <source>
        <dbReference type="ARBA" id="ARBA00013252"/>
    </source>
</evidence>
<dbReference type="InterPro" id="IPR029068">
    <property type="entry name" value="Glyas_Bleomycin-R_OHBP_Dase"/>
</dbReference>
<dbReference type="InterPro" id="IPR041581">
    <property type="entry name" value="Glyoxalase_6"/>
</dbReference>
<evidence type="ECO:0000256" key="4">
    <source>
        <dbReference type="ARBA" id="ARBA00021735"/>
    </source>
</evidence>
<comment type="similarity">
    <text evidence="2">Belongs to the pterin-4-alpha-carbinolamine dehydratase family.</text>
</comment>
<organism evidence="7 8">
    <name type="scientific">Paractinoplanes lichenicola</name>
    <dbReference type="NCBI Taxonomy" id="2802976"/>
    <lineage>
        <taxon>Bacteria</taxon>
        <taxon>Bacillati</taxon>
        <taxon>Actinomycetota</taxon>
        <taxon>Actinomycetes</taxon>
        <taxon>Micromonosporales</taxon>
        <taxon>Micromonosporaceae</taxon>
        <taxon>Paractinoplanes</taxon>
    </lineage>
</organism>
<dbReference type="EMBL" id="JAENHO010000007">
    <property type="protein sequence ID" value="MBL7257493.1"/>
    <property type="molecule type" value="Genomic_DNA"/>
</dbReference>
<keyword evidence="5" id="KW-0456">Lyase</keyword>
<evidence type="ECO:0000313" key="7">
    <source>
        <dbReference type="EMBL" id="MBL7257493.1"/>
    </source>
</evidence>
<evidence type="ECO:0000313" key="8">
    <source>
        <dbReference type="Proteomes" id="UP000598996"/>
    </source>
</evidence>
<dbReference type="PANTHER" id="PTHR35908:SF1">
    <property type="entry name" value="CONSERVED PROTEIN"/>
    <property type="match status" value="1"/>
</dbReference>
<comment type="caution">
    <text evidence="7">The sequence shown here is derived from an EMBL/GenBank/DDBJ whole genome shotgun (WGS) entry which is preliminary data.</text>
</comment>
<dbReference type="InterPro" id="IPR001533">
    <property type="entry name" value="Pterin_deHydtase"/>
</dbReference>
<reference evidence="7 8" key="1">
    <citation type="submission" date="2021-01" db="EMBL/GenBank/DDBJ databases">
        <title>Actinoplanes sp. nov. LDG1-01 isolated from lichen.</title>
        <authorList>
            <person name="Saeng-In P."/>
            <person name="Phongsopitanun W."/>
            <person name="Kanchanasin P."/>
            <person name="Yuki M."/>
            <person name="Kudo T."/>
            <person name="Ohkuma M."/>
            <person name="Tanasupawat S."/>
        </authorList>
    </citation>
    <scope>NUCLEOTIDE SEQUENCE [LARGE SCALE GENOMIC DNA]</scope>
    <source>
        <strain evidence="7 8">LDG1-01</strain>
    </source>
</reference>
<feature type="domain" description="Glyoxalase-like" evidence="6">
    <location>
        <begin position="106"/>
        <end position="207"/>
    </location>
</feature>
<dbReference type="SUPFAM" id="SSF54593">
    <property type="entry name" value="Glyoxalase/Bleomycin resistance protein/Dihydroxybiphenyl dioxygenase"/>
    <property type="match status" value="1"/>
</dbReference>
<name>A0ABS1VS57_9ACTN</name>
<dbReference type="EC" id="4.2.1.96" evidence="3"/>
<dbReference type="SUPFAM" id="SSF55248">
    <property type="entry name" value="PCD-like"/>
    <property type="match status" value="1"/>
</dbReference>
<dbReference type="Pfam" id="PF01329">
    <property type="entry name" value="Pterin_4a"/>
    <property type="match status" value="1"/>
</dbReference>
<evidence type="ECO:0000256" key="5">
    <source>
        <dbReference type="ARBA" id="ARBA00023239"/>
    </source>
</evidence>
<dbReference type="Gene3D" id="3.10.180.10">
    <property type="entry name" value="2,3-Dihydroxybiphenyl 1,2-Dioxygenase, domain 1"/>
    <property type="match status" value="1"/>
</dbReference>
<sequence>MDERVTRQAASDAVSGLGWRYMLGTLRASVPVGSLFQGASVALQAVAACGEEADEHLSIDVRVDRVVLTLQTRRQATVTATDVELAQRIAASGLPTEPGDLQLLEIAVDAMDIAAVRPFWSAVLGYAEGGPSEPLTDPAGRGPAVWFQQMDSPRTQRNRIHLDISVAHDEAVLRVEAALKAGGRVVSDERAPSFWVLADPEGNEACISTWQGRD</sequence>